<protein>
    <recommendedName>
        <fullName evidence="1">DinB-like domain-containing protein</fullName>
    </recommendedName>
</protein>
<organism evidence="2 3">
    <name type="scientific">Actinocatenispora comari</name>
    <dbReference type="NCBI Taxonomy" id="2807577"/>
    <lineage>
        <taxon>Bacteria</taxon>
        <taxon>Bacillati</taxon>
        <taxon>Actinomycetota</taxon>
        <taxon>Actinomycetes</taxon>
        <taxon>Micromonosporales</taxon>
        <taxon>Micromonosporaceae</taxon>
        <taxon>Actinocatenispora</taxon>
    </lineage>
</organism>
<dbReference type="Pfam" id="PF00805">
    <property type="entry name" value="Pentapeptide"/>
    <property type="match status" value="1"/>
</dbReference>
<evidence type="ECO:0000313" key="3">
    <source>
        <dbReference type="Proteomes" id="UP000614996"/>
    </source>
</evidence>
<keyword evidence="3" id="KW-1185">Reference proteome</keyword>
<accession>A0A8J4ADZ2</accession>
<name>A0A8J4ADZ2_9ACTN</name>
<sequence>MATFGQSDDLHGARFVETDLRGARFVGANLSGAVLRGVDIQNAEIDAPWLSEGDSFLRINGVDVVPLVEAELDRRFPGRAQRRAADPAGLQAAWAVLERSWAEVLARVAAMPPDAVDVSVAGEWSFAQTLRHLVPATDTWLRRGVLRVEQPYHPLGLANAGAEEDGLDLSIFVTGTPSYADVQAVRADRVAMVRDHLAALTPELLDEPRANPWNARYPETVRSCLHVIFEEEWEHLRFAVRDLDIISSPAE</sequence>
<dbReference type="InterPro" id="IPR001646">
    <property type="entry name" value="5peptide_repeat"/>
</dbReference>
<dbReference type="SUPFAM" id="SSF109854">
    <property type="entry name" value="DinB/YfiT-like putative metalloenzymes"/>
    <property type="match status" value="1"/>
</dbReference>
<dbReference type="Gene3D" id="1.20.120.450">
    <property type="entry name" value="dinb family like domain"/>
    <property type="match status" value="1"/>
</dbReference>
<dbReference type="Proteomes" id="UP000614996">
    <property type="component" value="Unassembled WGS sequence"/>
</dbReference>
<proteinExistence type="predicted"/>
<dbReference type="Gene3D" id="2.160.20.80">
    <property type="entry name" value="E3 ubiquitin-protein ligase SopA"/>
    <property type="match status" value="1"/>
</dbReference>
<reference evidence="3" key="1">
    <citation type="journal article" date="2021" name="Int. J. Syst. Evol. Microbiol.">
        <title>Actinocatenispora comari sp. nov., an endophytic actinomycete isolated from aerial parts of Comarum salesowianum.</title>
        <authorList>
            <person name="Oyunbileg N."/>
            <person name="Iizaka Y."/>
            <person name="Hamada M."/>
            <person name="Davaapurev B.O."/>
            <person name="Fukumoto A."/>
            <person name="Tsetseg B."/>
            <person name="Kato F."/>
            <person name="Tamura T."/>
            <person name="Batkhuu J."/>
            <person name="Anzai Y."/>
        </authorList>
    </citation>
    <scope>NUCLEOTIDE SEQUENCE [LARGE SCALE GENOMIC DNA]</scope>
    <source>
        <strain evidence="3">NUM-2625</strain>
    </source>
</reference>
<dbReference type="EMBL" id="BOPO01000053">
    <property type="protein sequence ID" value="GIL27912.1"/>
    <property type="molecule type" value="Genomic_DNA"/>
</dbReference>
<dbReference type="SUPFAM" id="SSF141571">
    <property type="entry name" value="Pentapeptide repeat-like"/>
    <property type="match status" value="1"/>
</dbReference>
<evidence type="ECO:0000313" key="2">
    <source>
        <dbReference type="EMBL" id="GIL27912.1"/>
    </source>
</evidence>
<dbReference type="InterPro" id="IPR034660">
    <property type="entry name" value="DinB/YfiT-like"/>
</dbReference>
<feature type="domain" description="DinB-like" evidence="1">
    <location>
        <begin position="97"/>
        <end position="238"/>
    </location>
</feature>
<comment type="caution">
    <text evidence="2">The sequence shown here is derived from an EMBL/GenBank/DDBJ whole genome shotgun (WGS) entry which is preliminary data.</text>
</comment>
<dbReference type="AlphaFoldDB" id="A0A8J4ADZ2"/>
<gene>
    <name evidence="2" type="ORF">NUM_31660</name>
</gene>
<evidence type="ECO:0000259" key="1">
    <source>
        <dbReference type="Pfam" id="PF12867"/>
    </source>
</evidence>
<dbReference type="InterPro" id="IPR024775">
    <property type="entry name" value="DinB-like"/>
</dbReference>
<dbReference type="Pfam" id="PF12867">
    <property type="entry name" value="DinB_2"/>
    <property type="match status" value="1"/>
</dbReference>
<dbReference type="RefSeq" id="WP_207125622.1">
    <property type="nucleotide sequence ID" value="NZ_BOPO01000053.1"/>
</dbReference>